<evidence type="ECO:0000256" key="2">
    <source>
        <dbReference type="ARBA" id="ARBA00023002"/>
    </source>
</evidence>
<reference evidence="3 4" key="1">
    <citation type="submission" date="2014-02" db="EMBL/GenBank/DDBJ databases">
        <title>Draft Genome of Hylemonella gracilis isolated from the Niagara River.</title>
        <authorList>
            <person name="Pawlowski D.R."/>
            <person name="Koudelka G.B."/>
        </authorList>
    </citation>
    <scope>NUCLEOTIDE SEQUENCE [LARGE SCALE GENOMIC DNA]</scope>
    <source>
        <strain evidence="3 4">Niagara R</strain>
    </source>
</reference>
<dbReference type="InterPro" id="IPR002347">
    <property type="entry name" value="SDR_fam"/>
</dbReference>
<dbReference type="PANTHER" id="PTHR43639:SF1">
    <property type="entry name" value="SHORT-CHAIN DEHYDROGENASE_REDUCTASE FAMILY PROTEIN"/>
    <property type="match status" value="1"/>
</dbReference>
<evidence type="ECO:0000313" key="4">
    <source>
        <dbReference type="Proteomes" id="UP000023268"/>
    </source>
</evidence>
<gene>
    <name evidence="3" type="ORF">AZ34_15805</name>
</gene>
<dbReference type="PRINTS" id="PR00081">
    <property type="entry name" value="GDHRDH"/>
</dbReference>
<dbReference type="CDD" id="cd05233">
    <property type="entry name" value="SDR_c"/>
    <property type="match status" value="1"/>
</dbReference>
<dbReference type="STRING" id="1458275.AZ34_15805"/>
<dbReference type="PRINTS" id="PR00080">
    <property type="entry name" value="SDRFAMILY"/>
</dbReference>
<dbReference type="RefSeq" id="WP_035609681.1">
    <property type="nucleotide sequence ID" value="NZ_JEMG01000001.1"/>
</dbReference>
<organism evidence="3 4">
    <name type="scientific">Hylemonella gracilis str. Niagara R</name>
    <dbReference type="NCBI Taxonomy" id="1458275"/>
    <lineage>
        <taxon>Bacteria</taxon>
        <taxon>Pseudomonadati</taxon>
        <taxon>Pseudomonadota</taxon>
        <taxon>Betaproteobacteria</taxon>
        <taxon>Burkholderiales</taxon>
        <taxon>Comamonadaceae</taxon>
        <taxon>Hylemonella</taxon>
    </lineage>
</organism>
<dbReference type="EMBL" id="JEMG01000001">
    <property type="protein sequence ID" value="EYC52372.1"/>
    <property type="molecule type" value="Genomic_DNA"/>
</dbReference>
<keyword evidence="2" id="KW-0560">Oxidoreductase</keyword>
<dbReference type="GO" id="GO:0016491">
    <property type="term" value="F:oxidoreductase activity"/>
    <property type="evidence" value="ECO:0007669"/>
    <property type="project" value="UniProtKB-KW"/>
</dbReference>
<comment type="caution">
    <text evidence="3">The sequence shown here is derived from an EMBL/GenBank/DDBJ whole genome shotgun (WGS) entry which is preliminary data.</text>
</comment>
<dbReference type="Pfam" id="PF13561">
    <property type="entry name" value="adh_short_C2"/>
    <property type="match status" value="1"/>
</dbReference>
<evidence type="ECO:0000313" key="3">
    <source>
        <dbReference type="EMBL" id="EYC52372.1"/>
    </source>
</evidence>
<evidence type="ECO:0000256" key="1">
    <source>
        <dbReference type="ARBA" id="ARBA00006484"/>
    </source>
</evidence>
<dbReference type="InterPro" id="IPR036291">
    <property type="entry name" value="NAD(P)-bd_dom_sf"/>
</dbReference>
<dbReference type="SUPFAM" id="SSF51735">
    <property type="entry name" value="NAD(P)-binding Rossmann-fold domains"/>
    <property type="match status" value="1"/>
</dbReference>
<proteinExistence type="inferred from homology"/>
<dbReference type="FunFam" id="3.40.50.720:FF:000084">
    <property type="entry name" value="Short-chain dehydrogenase reductase"/>
    <property type="match status" value="1"/>
</dbReference>
<dbReference type="OrthoDB" id="9789398at2"/>
<dbReference type="Gene3D" id="3.40.50.720">
    <property type="entry name" value="NAD(P)-binding Rossmann-like Domain"/>
    <property type="match status" value="1"/>
</dbReference>
<comment type="similarity">
    <text evidence="1">Belongs to the short-chain dehydrogenases/reductases (SDR) family.</text>
</comment>
<dbReference type="PANTHER" id="PTHR43639">
    <property type="entry name" value="OXIDOREDUCTASE, SHORT-CHAIN DEHYDROGENASE/REDUCTASE FAMILY (AFU_ORTHOLOGUE AFUA_5G02870)"/>
    <property type="match status" value="1"/>
</dbReference>
<protein>
    <submittedName>
        <fullName evidence="3">3-oxoacyl-ACP reductase</fullName>
    </submittedName>
</protein>
<accession>A0A016XLB3</accession>
<dbReference type="AlphaFoldDB" id="A0A016XLB3"/>
<sequence>MAYAIYPTLLDKNVVVTGGGSGIGAAIVEAYVQQGARVTFLDVARADSEALVASLAGARNAPVFRYCDLTDIQALNATFAEIEAQTGPVEVLVNNAANDDRHRPGEISAAYWDQRIQVNLRHQYFCAQAVMGGMKRLGRGVILNLGSISWHLAQADLSIYMTAKAGIEGMTRGLARDLGGHGIRVNCIVPGAVRTPRQMKLWQTPESEAQLLATQCLHKRVDSVHVARMALFLSSDDAECCTAREYFVDAGWFGG</sequence>
<dbReference type="eggNOG" id="COG1028">
    <property type="taxonomic scope" value="Bacteria"/>
</dbReference>
<name>A0A016XLB3_9BURK</name>
<dbReference type="Proteomes" id="UP000023268">
    <property type="component" value="Unassembled WGS sequence"/>
</dbReference>